<dbReference type="Proteomes" id="UP000193517">
    <property type="component" value="Unassembled WGS sequence"/>
</dbReference>
<feature type="compositionally biased region" description="Polar residues" evidence="5">
    <location>
        <begin position="7"/>
        <end position="22"/>
    </location>
</feature>
<feature type="compositionally biased region" description="Polar residues" evidence="5">
    <location>
        <begin position="83"/>
        <end position="98"/>
    </location>
</feature>
<evidence type="ECO:0000256" key="5">
    <source>
        <dbReference type="SAM" id="MobiDB-lite"/>
    </source>
</evidence>
<dbReference type="Pfam" id="PF18938">
    <property type="entry name" value="aRib"/>
    <property type="match status" value="2"/>
</dbReference>
<dbReference type="PROSITE" id="PS50847">
    <property type="entry name" value="GRAM_POS_ANCHORING"/>
    <property type="match status" value="1"/>
</dbReference>
<keyword evidence="1" id="KW-0134">Cell wall</keyword>
<evidence type="ECO:0000313" key="7">
    <source>
        <dbReference type="EMBL" id="ORP01535.1"/>
    </source>
</evidence>
<organism evidence="7 8">
    <name type="scientific">Streptococcus mitis</name>
    <dbReference type="NCBI Taxonomy" id="28037"/>
    <lineage>
        <taxon>Bacteria</taxon>
        <taxon>Bacillati</taxon>
        <taxon>Bacillota</taxon>
        <taxon>Bacilli</taxon>
        <taxon>Lactobacillales</taxon>
        <taxon>Streptococcaceae</taxon>
        <taxon>Streptococcus</taxon>
        <taxon>Streptococcus mitis group</taxon>
    </lineage>
</organism>
<dbReference type="NCBIfam" id="TIGR01167">
    <property type="entry name" value="LPXTG_anchor"/>
    <property type="match status" value="1"/>
</dbReference>
<accession>A0A1X1KQ22</accession>
<feature type="compositionally biased region" description="Basic and acidic residues" evidence="5">
    <location>
        <begin position="46"/>
        <end position="81"/>
    </location>
</feature>
<evidence type="ECO:0000256" key="4">
    <source>
        <dbReference type="ARBA" id="ARBA00023088"/>
    </source>
</evidence>
<reference evidence="7 8" key="1">
    <citation type="journal article" date="2016" name="Eur. J. Clin. Microbiol. Infect. Dis.">
        <title>Whole genome sequencing as a tool for phylogenetic analysis of clinical strains of Mitis group streptococci.</title>
        <authorList>
            <person name="Rasmussen L.H."/>
            <person name="Dargis R."/>
            <person name="Hojholt K."/>
            <person name="Christensen J.J."/>
            <person name="Skovgaard O."/>
            <person name="Justesen U.S."/>
            <person name="Rosenvinge F.S."/>
            <person name="Moser C."/>
            <person name="Lukjancenko O."/>
            <person name="Rasmussen S."/>
            <person name="Nielsen X.C."/>
        </authorList>
    </citation>
    <scope>NUCLEOTIDE SEQUENCE [LARGE SCALE GENOMIC DNA]</scope>
    <source>
        <strain evidence="7 8">OD_317805_11</strain>
    </source>
</reference>
<proteinExistence type="predicted"/>
<dbReference type="AlphaFoldDB" id="A0A1X1KQ22"/>
<evidence type="ECO:0000256" key="3">
    <source>
        <dbReference type="ARBA" id="ARBA00022729"/>
    </source>
</evidence>
<feature type="region of interest" description="Disordered" evidence="5">
    <location>
        <begin position="1"/>
        <end position="242"/>
    </location>
</feature>
<dbReference type="Gene3D" id="3.10.20.890">
    <property type="match status" value="2"/>
</dbReference>
<evidence type="ECO:0000259" key="6">
    <source>
        <dbReference type="PROSITE" id="PS50847"/>
    </source>
</evidence>
<sequence>VDDKGNATVTDPTTGSSATIPSSDLVEKAKEATPVTPVTPVTPAKTEVKDSEHLTDKEKEAVKDKVEKANPGKNVTVDDKGNATVTDPTTGSSATIPSSDLVEKAKEETPVTPVTPAKTEVKDPEAKTPVKDPANLTDAEKAKVAEEVKKSNPTATDVKVGKDGTTTVSFPDGSTAVIPADKAVAKANDSEGVQDPSATAVKDPSNLTDADKAKAASNGSQATSAQANARKVAKELPNTGTADSTVAMVAAAASALLGLGLAGRRRKEDEEA</sequence>
<gene>
    <name evidence="7" type="ORF">B7695_06195</name>
</gene>
<keyword evidence="2" id="KW-0964">Secreted</keyword>
<feature type="domain" description="Gram-positive cocci surface proteins LPxTG" evidence="6">
    <location>
        <begin position="236"/>
        <end position="272"/>
    </location>
</feature>
<evidence type="ECO:0000256" key="1">
    <source>
        <dbReference type="ARBA" id="ARBA00022512"/>
    </source>
</evidence>
<protein>
    <recommendedName>
        <fullName evidence="6">Gram-positive cocci surface proteins LPxTG domain-containing protein</fullName>
    </recommendedName>
</protein>
<name>A0A1X1KQ22_STRMT</name>
<feature type="non-terminal residue" evidence="7">
    <location>
        <position position="1"/>
    </location>
</feature>
<dbReference type="RefSeq" id="WP_142358871.1">
    <property type="nucleotide sequence ID" value="NZ_NCVK01000028.1"/>
</dbReference>
<feature type="compositionally biased region" description="Low complexity" evidence="5">
    <location>
        <begin position="32"/>
        <end position="45"/>
    </location>
</feature>
<feature type="compositionally biased region" description="Basic and acidic residues" evidence="5">
    <location>
        <begin position="138"/>
        <end position="150"/>
    </location>
</feature>
<dbReference type="Pfam" id="PF00746">
    <property type="entry name" value="Gram_pos_anchor"/>
    <property type="match status" value="1"/>
</dbReference>
<keyword evidence="3" id="KW-0732">Signal</keyword>
<comment type="caution">
    <text evidence="7">The sequence shown here is derived from an EMBL/GenBank/DDBJ whole genome shotgun (WGS) entry which is preliminary data.</text>
</comment>
<feature type="compositionally biased region" description="Basic and acidic residues" evidence="5">
    <location>
        <begin position="119"/>
        <end position="130"/>
    </location>
</feature>
<dbReference type="EMBL" id="NCVK01000028">
    <property type="protein sequence ID" value="ORP01535.1"/>
    <property type="molecule type" value="Genomic_DNA"/>
</dbReference>
<dbReference type="OrthoDB" id="2237718at2"/>
<feature type="compositionally biased region" description="Polar residues" evidence="5">
    <location>
        <begin position="217"/>
        <end position="227"/>
    </location>
</feature>
<evidence type="ECO:0000256" key="2">
    <source>
        <dbReference type="ARBA" id="ARBA00022525"/>
    </source>
</evidence>
<keyword evidence="4" id="KW-0572">Peptidoglycan-anchor</keyword>
<evidence type="ECO:0000313" key="8">
    <source>
        <dbReference type="Proteomes" id="UP000193517"/>
    </source>
</evidence>
<dbReference type="InterPro" id="IPR044024">
    <property type="entry name" value="aRib"/>
</dbReference>
<dbReference type="InterPro" id="IPR019931">
    <property type="entry name" value="LPXTG_anchor"/>
</dbReference>